<dbReference type="SMART" id="SM00228">
    <property type="entry name" value="PDZ"/>
    <property type="match status" value="1"/>
</dbReference>
<sequence>MTMQPYKSKSDLLFSVLIVGLISSASFLLSTYSVSAWAARVAPVQAPVISYSAAVTQAAPAVVSIYTRQKLANLRGFYGRQAMPFSPRQPGLQSDNMSLGSGVIMDKSGYIITNYHVIRNADKIDVALHDGRKAKARVIGTDPEVDLAILKINLKDLPVIKVNKESSAVGDVVLAIGNPYGVGQTITQGIVSALGRTRLRITNYDNLIQTDAAVNPGNSGGALVNSRGQLVGINTAIFSRTGGFDGIGFAIPVSTVENVLAQIVKTGHVTRGWLGVGIQPVQLERNQQNVHGVLVTSLSSQGPADDAGVHIGDIILKVNGQEVDGAEGLARLVAQLTPGKQAKLAILRNNRVNQLIVKIGARPKLRS</sequence>
<accession>A0A9Q6PRF4</accession>
<name>A0A9Q6PRF4_PISSA</name>
<proteinExistence type="inferred from homology"/>
<evidence type="ECO:0000256" key="2">
    <source>
        <dbReference type="ARBA" id="ARBA00022670"/>
    </source>
</evidence>
<keyword evidence="6" id="KW-1185">Reference proteome</keyword>
<dbReference type="InterPro" id="IPR009003">
    <property type="entry name" value="Peptidase_S1_PA"/>
</dbReference>
<evidence type="ECO:0000313" key="5">
    <source>
        <dbReference type="EMBL" id="QGO04257.1"/>
    </source>
</evidence>
<dbReference type="InterPro" id="IPR001940">
    <property type="entry name" value="Peptidase_S1C"/>
</dbReference>
<dbReference type="InterPro" id="IPR051201">
    <property type="entry name" value="Chloro_Bact_Ser_Proteases"/>
</dbReference>
<keyword evidence="3 5" id="KW-0378">Hydrolase</keyword>
<dbReference type="Proteomes" id="UP000422232">
    <property type="component" value="Chromosome"/>
</dbReference>
<dbReference type="GeneID" id="66739315"/>
<evidence type="ECO:0000256" key="1">
    <source>
        <dbReference type="ARBA" id="ARBA00010541"/>
    </source>
</evidence>
<dbReference type="AlphaFoldDB" id="A0A9Q6PRF4"/>
<keyword evidence="2" id="KW-0645">Protease</keyword>
<dbReference type="PRINTS" id="PR00834">
    <property type="entry name" value="PROTEASES2C"/>
</dbReference>
<dbReference type="EC" id="3.4.21.107" evidence="5"/>
<evidence type="ECO:0000313" key="6">
    <source>
        <dbReference type="Proteomes" id="UP000422232"/>
    </source>
</evidence>
<dbReference type="GO" id="GO:0006508">
    <property type="term" value="P:proteolysis"/>
    <property type="evidence" value="ECO:0007669"/>
    <property type="project" value="UniProtKB-KW"/>
</dbReference>
<dbReference type="InterPro" id="IPR001478">
    <property type="entry name" value="PDZ"/>
</dbReference>
<dbReference type="PANTHER" id="PTHR43343">
    <property type="entry name" value="PEPTIDASE S12"/>
    <property type="match status" value="1"/>
</dbReference>
<dbReference type="InterPro" id="IPR036034">
    <property type="entry name" value="PDZ_sf"/>
</dbReference>
<dbReference type="GO" id="GO:0004252">
    <property type="term" value="F:serine-type endopeptidase activity"/>
    <property type="evidence" value="ECO:0007669"/>
    <property type="project" value="InterPro"/>
</dbReference>
<comment type="similarity">
    <text evidence="1">Belongs to the peptidase S1C family.</text>
</comment>
<dbReference type="Pfam" id="PF13365">
    <property type="entry name" value="Trypsin_2"/>
    <property type="match status" value="1"/>
</dbReference>
<reference evidence="5 6" key="1">
    <citation type="submission" date="2019-04" db="EMBL/GenBank/DDBJ databases">
        <title>Complete genome sequencing of Piscirickettsia salmonis strain Psal-009.</title>
        <authorList>
            <person name="Schober I."/>
            <person name="Bunk B."/>
            <person name="Sproer C."/>
            <person name="Carril G.P."/>
            <person name="Riedel T."/>
            <person name="Flores-Herrera P.A."/>
            <person name="Nourdin-Galindo G."/>
            <person name="Marshall S.H."/>
            <person name="Overmann J."/>
        </authorList>
    </citation>
    <scope>NUCLEOTIDE SEQUENCE [LARGE SCALE GENOMIC DNA]</scope>
    <source>
        <strain evidence="5 6">Psal-009</strain>
    </source>
</reference>
<dbReference type="PROSITE" id="PS50106">
    <property type="entry name" value="PDZ"/>
    <property type="match status" value="1"/>
</dbReference>
<dbReference type="FunFam" id="2.40.10.10:FF:000001">
    <property type="entry name" value="Periplasmic serine protease DegS"/>
    <property type="match status" value="1"/>
</dbReference>
<dbReference type="Pfam" id="PF13180">
    <property type="entry name" value="PDZ_2"/>
    <property type="match status" value="1"/>
</dbReference>
<dbReference type="RefSeq" id="WP_016209610.1">
    <property type="nucleotide sequence ID" value="NZ_CP012413.1"/>
</dbReference>
<dbReference type="Gene3D" id="2.40.10.120">
    <property type="match status" value="1"/>
</dbReference>
<protein>
    <submittedName>
        <fullName evidence="5">Periplasmic serine endoprotease DegP-like</fullName>
        <ecNumber evidence="5">3.4.21.107</ecNumber>
    </submittedName>
</protein>
<dbReference type="EMBL" id="CP038908">
    <property type="protein sequence ID" value="QGO04257.1"/>
    <property type="molecule type" value="Genomic_DNA"/>
</dbReference>
<evidence type="ECO:0000256" key="4">
    <source>
        <dbReference type="ARBA" id="ARBA00022825"/>
    </source>
</evidence>
<dbReference type="SUPFAM" id="SSF50494">
    <property type="entry name" value="Trypsin-like serine proteases"/>
    <property type="match status" value="1"/>
</dbReference>
<dbReference type="SUPFAM" id="SSF50156">
    <property type="entry name" value="PDZ domain-like"/>
    <property type="match status" value="1"/>
</dbReference>
<keyword evidence="4" id="KW-0720">Serine protease</keyword>
<organism evidence="5 6">
    <name type="scientific">Piscirickettsia salmonis</name>
    <dbReference type="NCBI Taxonomy" id="1238"/>
    <lineage>
        <taxon>Bacteria</taxon>
        <taxon>Pseudomonadati</taxon>
        <taxon>Pseudomonadota</taxon>
        <taxon>Gammaproteobacteria</taxon>
        <taxon>Thiotrichales</taxon>
        <taxon>Piscirickettsiaceae</taxon>
        <taxon>Piscirickettsia</taxon>
    </lineage>
</organism>
<gene>
    <name evidence="5" type="primary">mucD</name>
    <name evidence="5" type="ORF">Psal009_00115</name>
</gene>
<evidence type="ECO:0000256" key="3">
    <source>
        <dbReference type="ARBA" id="ARBA00022801"/>
    </source>
</evidence>
<dbReference type="PANTHER" id="PTHR43343:SF3">
    <property type="entry name" value="PROTEASE DO-LIKE 8, CHLOROPLASTIC"/>
    <property type="match status" value="1"/>
</dbReference>
<dbReference type="Gene3D" id="2.30.42.10">
    <property type="match status" value="1"/>
</dbReference>